<organism evidence="2">
    <name type="scientific">Homo sapiens</name>
    <name type="common">Human</name>
    <dbReference type="NCBI Taxonomy" id="9606"/>
    <lineage>
        <taxon>Eukaryota</taxon>
        <taxon>Metazoa</taxon>
        <taxon>Chordata</taxon>
        <taxon>Craniata</taxon>
        <taxon>Vertebrata</taxon>
        <taxon>Euteleostomi</taxon>
        <taxon>Mammalia</taxon>
        <taxon>Eutheria</taxon>
        <taxon>Euarchontoglires</taxon>
        <taxon>Primates</taxon>
        <taxon>Haplorrhini</taxon>
        <taxon>Catarrhini</taxon>
        <taxon>Hominidae</taxon>
        <taxon>Homo</taxon>
    </lineage>
</organism>
<comment type="interaction">
    <interactant intactId="EBI-10267476">
        <id>Q8N779</id>
    </interactant>
    <interactant intactId="EBI-348380">
        <id>P25788</id>
        <label>PSMA3</label>
    </interactant>
    <organismsDiffer>false</organismsDiffer>
    <experiments>3</experiments>
</comment>
<evidence type="ECO:0000256" key="1">
    <source>
        <dbReference type="SAM" id="MobiDB-lite"/>
    </source>
</evidence>
<evidence type="ECO:0000313" key="2">
    <source>
        <dbReference type="EMBL" id="BAC05420.1"/>
    </source>
</evidence>
<feature type="region of interest" description="Disordered" evidence="1">
    <location>
        <begin position="1"/>
        <end position="24"/>
    </location>
</feature>
<dbReference type="IntAct" id="Q8N779">
    <property type="interactions" value="3"/>
</dbReference>
<protein>
    <submittedName>
        <fullName evidence="3">HCG1998195</fullName>
    </submittedName>
    <submittedName>
        <fullName evidence="2">cDNA FLJ25945 fis, clone JTH12731</fullName>
    </submittedName>
</protein>
<reference evidence="3" key="1">
    <citation type="journal article" date="2001" name="Science">
        <title>The sequence of the human genome.</title>
        <authorList>
            <person name="Venter J.C."/>
            <person name="Adams M.D."/>
            <person name="Myers E.W."/>
            <person name="Li P.W."/>
            <person name="Mural R.J."/>
            <person name="Sutton G.G."/>
            <person name="Smith H.O."/>
            <person name="Yandell M."/>
            <person name="Evans C.A."/>
            <person name="Holt R.A."/>
            <person name="Gocayne J.D."/>
            <person name="Amanatides P."/>
            <person name="Ballew R.M."/>
            <person name="Huson D.H."/>
            <person name="Wortman J.R."/>
            <person name="Zhang Q."/>
            <person name="Kodira C.D."/>
            <person name="Zheng X.H."/>
            <person name="Chen L."/>
            <person name="Skupski M."/>
            <person name="Subramanian G."/>
            <person name="Thomas P.D."/>
            <person name="Zhang J."/>
            <person name="Gabor Miklos G.L."/>
            <person name="Nelson C."/>
            <person name="Broder S."/>
            <person name="Clark A.G."/>
            <person name="Nadeau J."/>
            <person name="McKusick V.A."/>
            <person name="Zinder N."/>
            <person name="Levine A.J."/>
            <person name="Roberts R.J."/>
            <person name="Simon M."/>
            <person name="Slayman C."/>
            <person name="Hunkapiller M."/>
            <person name="Bolanos R."/>
            <person name="Delcher A."/>
            <person name="Dew I."/>
            <person name="Fasulo D."/>
            <person name="Flanigan M."/>
            <person name="Florea L."/>
            <person name="Halpern A."/>
            <person name="Hannenhalli S."/>
            <person name="Kravitz S."/>
            <person name="Levy S."/>
            <person name="Mobarry C."/>
            <person name="Reinert K."/>
            <person name="Remington K."/>
            <person name="Abu-Threideh J."/>
            <person name="Beasley E."/>
            <person name="Biddick K."/>
            <person name="Bonazzi V."/>
            <person name="Brandon R."/>
            <person name="Cargill M."/>
            <person name="Chandramouliswaran I."/>
            <person name="Charlab R."/>
            <person name="Chaturvedi K."/>
            <person name="Deng Z."/>
            <person name="Di Francesco V."/>
            <person name="Dunn P."/>
            <person name="Eilbeck K."/>
            <person name="Evangelista C."/>
            <person name="Gabrielian A.E."/>
            <person name="Gan W."/>
            <person name="Ge W."/>
            <person name="Gong F."/>
            <person name="Gu Z."/>
            <person name="Guan P."/>
            <person name="Heiman T.J."/>
            <person name="Higgins M.E."/>
            <person name="Ji R.R."/>
            <person name="Ke Z."/>
            <person name="Ketchum K.A."/>
            <person name="Lai Z."/>
            <person name="Lei Y."/>
            <person name="Li Z."/>
            <person name="Li J."/>
            <person name="Liang Y."/>
            <person name="Lin X."/>
            <person name="Lu F."/>
            <person name="Merkulov G.V."/>
            <person name="Milshina N."/>
            <person name="Moore H.M."/>
            <person name="Naik A.K."/>
            <person name="Narayan V.A."/>
            <person name="Neelam B."/>
            <person name="Nusskern D."/>
            <person name="Rusch D.B."/>
            <person name="Salzberg S."/>
            <person name="Shao W."/>
            <person name="Shue B."/>
            <person name="Sun J."/>
            <person name="Wang Z."/>
            <person name="Wang A."/>
            <person name="Wang X."/>
            <person name="Wang J."/>
            <person name="Wei M."/>
            <person name="Wides R."/>
            <person name="Xiao C."/>
            <person name="Yan C."/>
            <person name="Yao A."/>
            <person name="Ye J."/>
            <person name="Zhan M."/>
            <person name="Zhang W."/>
            <person name="Zhang H."/>
            <person name="Zhao Q."/>
            <person name="Zheng L."/>
            <person name="Zhong F."/>
            <person name="Zhong W."/>
            <person name="Zhu S."/>
            <person name="Zhao S."/>
            <person name="Gilbert D."/>
            <person name="Baumhueter S."/>
            <person name="Spier G."/>
            <person name="Carter C."/>
            <person name="Cravchik A."/>
            <person name="Woodage T."/>
            <person name="Ali F."/>
            <person name="An H."/>
            <person name="Awe A."/>
            <person name="Baldwin D."/>
            <person name="Baden H."/>
            <person name="Barnstead M."/>
            <person name="Barrow I."/>
            <person name="Beeson K."/>
            <person name="Busam D."/>
            <person name="Carver A."/>
            <person name="Center A."/>
            <person name="Cheng M.L."/>
            <person name="Curry L."/>
            <person name="Danaher S."/>
            <person name="Davenport L."/>
            <person name="Desilets R."/>
            <person name="Dietz S."/>
            <person name="Dodson K."/>
            <person name="Doup L."/>
            <person name="Ferriera S."/>
            <person name="Garg N."/>
            <person name="Gluecksmann A."/>
            <person name="Hart B."/>
            <person name="Haynes J."/>
            <person name="Haynes C."/>
            <person name="Heiner C."/>
            <person name="Hladun S."/>
            <person name="Hostin D."/>
            <person name="Houck J."/>
            <person name="Howland T."/>
            <person name="Ibegwam C."/>
            <person name="Johnson J."/>
            <person name="Kalush F."/>
            <person name="Kline L."/>
            <person name="Koduru S."/>
            <person name="Love A."/>
            <person name="Mann F."/>
            <person name="May D."/>
            <person name="McCawley S."/>
            <person name="McIntosh T."/>
            <person name="McMullen I."/>
            <person name="Moy M."/>
            <person name="Moy L."/>
            <person name="Murphy B."/>
            <person name="Nelson K."/>
            <person name="Pfannkoch C."/>
            <person name="Pratts E."/>
            <person name="Puri V."/>
            <person name="Qureshi H."/>
            <person name="Reardon M."/>
            <person name="Rodriguez R."/>
            <person name="Rogers Y.H."/>
            <person name="Romblad D."/>
            <person name="Ruhfel B."/>
            <person name="Scott R."/>
            <person name="Sitter C."/>
            <person name="Smallwood M."/>
            <person name="Stewart E."/>
            <person name="Strong R."/>
            <person name="Suh E."/>
            <person name="Thomas R."/>
            <person name="Tint N.N."/>
            <person name="Tse S."/>
            <person name="Vech C."/>
            <person name="Wang G."/>
            <person name="Wetter J."/>
            <person name="Williams S."/>
            <person name="Williams M."/>
            <person name="Windsor S."/>
            <person name="Winn-Deen E."/>
            <person name="Wolfe K."/>
            <person name="Zaveri J."/>
            <person name="Zaveri K."/>
            <person name="Abril J.F."/>
            <person name="Guigo R."/>
            <person name="Campbell M.J."/>
            <person name="Sjolander K.V."/>
            <person name="Karlak B."/>
            <person name="Kejariwal A."/>
            <person name="Mi H."/>
            <person name="Lazareva B."/>
            <person name="Hatton T."/>
            <person name="Narechania A."/>
            <person name="Diemer K."/>
            <person name="Muruganujan A."/>
            <person name="Guo N."/>
            <person name="Sato S."/>
            <person name="Bafna V."/>
            <person name="Istrail S."/>
            <person name="Lippert R."/>
            <person name="Schwartz R."/>
            <person name="Walenz B."/>
            <person name="Yooseph S."/>
            <person name="Allen D."/>
            <person name="Basu A."/>
            <person name="Baxendale J."/>
            <person name="Blick L."/>
            <person name="Caminha M."/>
            <person name="Carnes-Stine J."/>
            <person name="Caulk P."/>
            <person name="Chiang Y.H."/>
            <person name="Coyne M."/>
            <person name="Dahlke C."/>
            <person name="Mays A."/>
            <person name="Dombroski M."/>
            <person name="Donnelly M."/>
            <person name="Ely D."/>
            <person name="Esparham S."/>
            <person name="Fosler C."/>
            <person name="Gire H."/>
            <person name="Glanowski S."/>
            <person name="Glasser K."/>
            <person name="Glodek A."/>
            <person name="Gorokhov M."/>
            <person name="Graham K."/>
            <person name="Gropman B."/>
            <person name="Harris M."/>
            <person name="Heil J."/>
            <person name="Henderson S."/>
            <person name="Hoover J."/>
            <person name="Jennings D."/>
            <person name="Jordan C."/>
            <person name="Jordan J."/>
            <person name="Kasha J."/>
            <person name="Kagan L."/>
            <person name="Kraft C."/>
            <person name="Levitsky A."/>
            <person name="Lewis M."/>
            <person name="Liu X."/>
            <person name="Lopez J."/>
            <person name="Ma D."/>
            <person name="Majoros W."/>
            <person name="McDaniel J."/>
            <person name="Murphy S."/>
            <person name="Newman M."/>
            <person name="Nguyen T."/>
            <person name="Nguyen N."/>
            <person name="Nodell M."/>
            <person name="Pan S."/>
            <person name="Peck J."/>
            <person name="Peterson M."/>
            <person name="Rowe W."/>
            <person name="Sanders R."/>
            <person name="Scott J."/>
            <person name="Simpson M."/>
            <person name="Smith T."/>
            <person name="Sprague A."/>
            <person name="Stockwell T."/>
            <person name="Turner R."/>
            <person name="Venter E."/>
            <person name="Wang M."/>
            <person name="Wen M."/>
            <person name="Wu D."/>
            <person name="Wu M."/>
            <person name="Xia A."/>
            <person name="Zandieh A."/>
            <person name="Zhu X."/>
        </authorList>
    </citation>
    <scope>NUCLEOTIDE SEQUENCE</scope>
</reference>
<evidence type="ECO:0000313" key="3">
    <source>
        <dbReference type="EMBL" id="EAW65276.1"/>
    </source>
</evidence>
<sequence length="124" mass="13019">MDGPIGSSGAHTEGSPPSLPCPFSVPGIHRKGPSVLMSCFSAAADHPPGTLHLSRAHLTPDSSMILILPASESPGLQVRTWLPRTHSRPSGSVSPRRRALRLAFLASPRGFDATKVGMPHCLPS</sequence>
<proteinExistence type="evidence at protein level"/>
<dbReference type="AlphaFoldDB" id="Q8N779"/>
<gene>
    <name evidence="3" type="ORF">hCG_1998195</name>
</gene>
<dbReference type="EMBL" id="AK098811">
    <property type="protein sequence ID" value="BAC05420.1"/>
    <property type="molecule type" value="mRNA"/>
</dbReference>
<reference evidence="2" key="2">
    <citation type="submission" date="2002-07" db="EMBL/GenBank/DDBJ databases">
        <title>NEDO human cDNA sequencing project.</title>
        <authorList>
            <person name="Ninomiya K."/>
            <person name="Wagatsuma M."/>
            <person name="Kanda K."/>
            <person name="Kondo H."/>
            <person name="Yokoi T."/>
            <person name="Kodaira H."/>
            <person name="Furuya T."/>
            <person name="Takahashi M."/>
            <person name="Kikkawa E."/>
            <person name="Omura Y."/>
            <person name="Abe K."/>
            <person name="Kamihara K."/>
            <person name="Katsuta N."/>
            <person name="Sato K."/>
            <person name="Tanikawa M."/>
            <person name="Yamazaki M."/>
            <person name="Suzuki Y."/>
            <person name="Hata H."/>
            <person name="Nakagawa K."/>
            <person name="Mizuno S."/>
            <person name="Morinaga M."/>
            <person name="Kawamura M."/>
            <person name="Sugiyama T."/>
            <person name="Irie R."/>
            <person name="Otsuki T."/>
            <person name="Sato H."/>
            <person name="Nishikawa T."/>
            <person name="Sugiyama A."/>
            <person name="Kawakami B."/>
            <person name="Nagai K."/>
            <person name="Isogai T."/>
            <person name="Sugano S."/>
        </authorList>
    </citation>
    <scope>NUCLEOTIDE SEQUENCE</scope>
    <source>
        <tissue evidence="2">Thyroid</tissue>
    </source>
</reference>
<accession>Q8N779</accession>
<reference evidence="3" key="3">
    <citation type="submission" date="2005-07" db="EMBL/GenBank/DDBJ databases">
        <authorList>
            <person name="Mural R.J."/>
            <person name="Istrail S."/>
            <person name="Sutton G."/>
            <person name="Florea L."/>
            <person name="Halpern A.L."/>
            <person name="Mobarry C.M."/>
            <person name="Lippert R."/>
            <person name="Walenz B."/>
            <person name="Shatkay H."/>
            <person name="Dew I."/>
            <person name="Miller J.R."/>
            <person name="Flanigan M.J."/>
            <person name="Edwards N.J."/>
            <person name="Bolanos R."/>
            <person name="Fasulo D."/>
            <person name="Halldorsson B.V."/>
            <person name="Hannenhalli S."/>
            <person name="Turner R."/>
            <person name="Yooseph S."/>
            <person name="Lu F."/>
            <person name="Nusskern D.R."/>
            <person name="Shue B.C."/>
            <person name="Zheng X.H."/>
            <person name="Zhong F."/>
            <person name="Delcher A.L."/>
            <person name="Huson D.H."/>
            <person name="Kravitz S.A."/>
            <person name="Mouchard L."/>
            <person name="Reinert K."/>
            <person name="Remington K.A."/>
            <person name="Clark A.G."/>
            <person name="Waterman M.S."/>
            <person name="Eichler E.E."/>
            <person name="Adams M.D."/>
            <person name="Hunkapiller M.W."/>
            <person name="Myers E.W."/>
            <person name="Venter J.C."/>
        </authorList>
    </citation>
    <scope>NUCLEOTIDE SEQUENCE</scope>
</reference>
<name>Q8N779_HUMAN</name>
<comment type="interaction">
    <interactant intactId="EBI-10267476">
        <id>Q8N779</id>
    </interactant>
    <interactant intactId="EBI-466029">
        <id>P42858</id>
        <label>HTT</label>
    </interactant>
    <organismsDiffer>false</organismsDiffer>
    <experiments>15</experiments>
</comment>
<dbReference type="EMBL" id="CH471055">
    <property type="protein sequence ID" value="EAW65276.1"/>
    <property type="molecule type" value="Genomic_DNA"/>
</dbReference>